<feature type="domain" description="Glycoside hydrolase family 3 N-terminal" evidence="6">
    <location>
        <begin position="139"/>
        <end position="458"/>
    </location>
</feature>
<dbReference type="InterPro" id="IPR036881">
    <property type="entry name" value="Glyco_hydro_3_C_sf"/>
</dbReference>
<dbReference type="PANTHER" id="PTHR30480:SF13">
    <property type="entry name" value="BETA-HEXOSAMINIDASE"/>
    <property type="match status" value="1"/>
</dbReference>
<name>A0ABM9WDS1_9LACT</name>
<dbReference type="Gene3D" id="3.40.50.1700">
    <property type="entry name" value="Glycoside hydrolase family 3 C-terminal domain"/>
    <property type="match status" value="1"/>
</dbReference>
<dbReference type="InterPro" id="IPR001764">
    <property type="entry name" value="Glyco_hydro_3_N"/>
</dbReference>
<dbReference type="InterPro" id="IPR017853">
    <property type="entry name" value="GH"/>
</dbReference>
<evidence type="ECO:0000256" key="3">
    <source>
        <dbReference type="ARBA" id="ARBA00012663"/>
    </source>
</evidence>
<keyword evidence="5" id="KW-0326">Glycosidase</keyword>
<evidence type="ECO:0000256" key="1">
    <source>
        <dbReference type="ARBA" id="ARBA00001231"/>
    </source>
</evidence>
<proteinExistence type="inferred from homology"/>
<evidence type="ECO:0000313" key="8">
    <source>
        <dbReference type="Proteomes" id="UP000195947"/>
    </source>
</evidence>
<keyword evidence="8" id="KW-1185">Reference proteome</keyword>
<dbReference type="InterPro" id="IPR036962">
    <property type="entry name" value="Glyco_hydro_3_N_sf"/>
</dbReference>
<keyword evidence="4" id="KW-0378">Hydrolase</keyword>
<comment type="caution">
    <text evidence="7">The sequence shown here is derived from an EMBL/GenBank/DDBJ whole genome shotgun (WGS) entry which is preliminary data.</text>
</comment>
<dbReference type="Proteomes" id="UP000195947">
    <property type="component" value="Unassembled WGS sequence"/>
</dbReference>
<evidence type="ECO:0000313" key="7">
    <source>
        <dbReference type="EMBL" id="CZQ90839.1"/>
    </source>
</evidence>
<gene>
    <name evidence="7" type="ORF">TFLO_1359</name>
</gene>
<protein>
    <recommendedName>
        <fullName evidence="3">beta-N-acetylhexosaminidase</fullName>
        <ecNumber evidence="3">3.2.1.52</ecNumber>
    </recommendedName>
</protein>
<comment type="similarity">
    <text evidence="2">Belongs to the glycosyl hydrolase 3 family.</text>
</comment>
<evidence type="ECO:0000256" key="5">
    <source>
        <dbReference type="ARBA" id="ARBA00023295"/>
    </source>
</evidence>
<dbReference type="InterPro" id="IPR050226">
    <property type="entry name" value="NagZ_Beta-hexosaminidase"/>
</dbReference>
<dbReference type="EC" id="3.2.1.52" evidence="3"/>
<dbReference type="Pfam" id="PF00933">
    <property type="entry name" value="Glyco_hydro_3"/>
    <property type="match status" value="1"/>
</dbReference>
<evidence type="ECO:0000259" key="6">
    <source>
        <dbReference type="Pfam" id="PF00933"/>
    </source>
</evidence>
<evidence type="ECO:0000256" key="4">
    <source>
        <dbReference type="ARBA" id="ARBA00022801"/>
    </source>
</evidence>
<dbReference type="Gene3D" id="3.20.20.300">
    <property type="entry name" value="Glycoside hydrolase, family 3, N-terminal domain"/>
    <property type="match status" value="1"/>
</dbReference>
<evidence type="ECO:0000256" key="2">
    <source>
        <dbReference type="ARBA" id="ARBA00005336"/>
    </source>
</evidence>
<organism evidence="7 8">
    <name type="scientific">Trichococcus flocculiformis</name>
    <dbReference type="NCBI Taxonomy" id="82803"/>
    <lineage>
        <taxon>Bacteria</taxon>
        <taxon>Bacillati</taxon>
        <taxon>Bacillota</taxon>
        <taxon>Bacilli</taxon>
        <taxon>Lactobacillales</taxon>
        <taxon>Carnobacteriaceae</taxon>
        <taxon>Trichococcus</taxon>
    </lineage>
</organism>
<comment type="catalytic activity">
    <reaction evidence="1">
        <text>Hydrolysis of terminal non-reducing N-acetyl-D-hexosamine residues in N-acetyl-beta-D-hexosaminides.</text>
        <dbReference type="EC" id="3.2.1.52"/>
    </reaction>
</comment>
<sequence>MRLGFCPSLVFYLDEYCDKKVTNFQGFFLVCRGFLNHFIILRNGFMERFQSVLKALFYPLWFDDSILNRIRTFQNRVKVPSIFLINCLYLFLKERRCNCLFQNYFERGQIMRVDLTTKPYNLDAEGIKWVKDTIAGMSVEEKIGQLFINMGSERTGEYLTGVLNNYHIGGVRYNPGMAEEVYEQNKILQENSKIPLLIAANTEAGGNGACKDGTYVGVEVKIAATNDTKYAYEMGRVSGVEAAAIGCNWSFAPIVDINRNWRNPIIATRTWSGDVDKTIAMSLAYMKGIQESGIAPAAKHFPGDGIDERDQHLSFSVNPYSTEEWDATFGKVYGTLFDAGLPSIMAGHISLPEYVKYFNPAATVQEQIMPATLNKYILTDLLRDKMGFNGLVVTDASHMVAMTSAMKRQDMLPTAIAAGSDLFLFFNDPDEDFQWMLDGYNNGVITDERLEEALTRILGTKAALGLHKKAKTEILPTKEEAMAKIGLPENKAIAVEVADKAITLVKNNQNIFPISPEKTKRVLLVNVEGHKGGFGAMIGGEAVRPVDTLKGILEAEGFEVSIWESTEERINKLPEEERAAAVANVYAQKRPIKDLIAAYDLVINVASVQPNTDQRIQWPASKGTPDIPFYVHEIPTIFVSVQAPNHLADVPQVQTYINTYDSKDFTLQALVNKMVGRSEFTGVSPVDAFCGFLDTRY</sequence>
<dbReference type="SUPFAM" id="SSF51445">
    <property type="entry name" value="(Trans)glycosidases"/>
    <property type="match status" value="1"/>
</dbReference>
<dbReference type="EMBL" id="FJMZ01000011">
    <property type="protein sequence ID" value="CZQ90839.1"/>
    <property type="molecule type" value="Genomic_DNA"/>
</dbReference>
<dbReference type="PANTHER" id="PTHR30480">
    <property type="entry name" value="BETA-HEXOSAMINIDASE-RELATED"/>
    <property type="match status" value="1"/>
</dbReference>
<accession>A0ABM9WDS1</accession>
<reference evidence="7 8" key="1">
    <citation type="submission" date="2016-02" db="EMBL/GenBank/DDBJ databases">
        <authorList>
            <person name="Strepis N."/>
        </authorList>
    </citation>
    <scope>NUCLEOTIDE SEQUENCE [LARGE SCALE GENOMIC DNA]</scope>
    <source>
        <strain evidence="7">Trichococcus flocculiformis</strain>
    </source>
</reference>